<comment type="caution">
    <text evidence="2">The sequence shown here is derived from an EMBL/GenBank/DDBJ whole genome shotgun (WGS) entry which is preliminary data.</text>
</comment>
<accession>A0AAU9X4G9</accession>
<reference evidence="2 3" key="1">
    <citation type="submission" date="2022-05" db="EMBL/GenBank/DDBJ databases">
        <authorList>
            <consortium name="Genoscope - CEA"/>
            <person name="William W."/>
        </authorList>
    </citation>
    <scope>NUCLEOTIDE SEQUENCE [LARGE SCALE GENOMIC DNA]</scope>
</reference>
<dbReference type="AlphaFoldDB" id="A0AAU9X4G9"/>
<dbReference type="InterPro" id="IPR025271">
    <property type="entry name" value="CCDC28"/>
</dbReference>
<evidence type="ECO:0008006" key="4">
    <source>
        <dbReference type="Google" id="ProtNLM"/>
    </source>
</evidence>
<dbReference type="PANTHER" id="PTHR13400">
    <property type="entry name" value="CHEMOKINE C-C MOTIF RECEPTOR 1"/>
    <property type="match status" value="1"/>
</dbReference>
<name>A0AAU9X4G9_9CNID</name>
<evidence type="ECO:0000313" key="3">
    <source>
        <dbReference type="Proteomes" id="UP001159428"/>
    </source>
</evidence>
<feature type="region of interest" description="Disordered" evidence="1">
    <location>
        <begin position="1"/>
        <end position="42"/>
    </location>
</feature>
<feature type="compositionally biased region" description="Basic and acidic residues" evidence="1">
    <location>
        <begin position="32"/>
        <end position="42"/>
    </location>
</feature>
<dbReference type="Pfam" id="PF13270">
    <property type="entry name" value="CCDC28"/>
    <property type="match status" value="1"/>
</dbReference>
<organism evidence="2 3">
    <name type="scientific">Pocillopora meandrina</name>
    <dbReference type="NCBI Taxonomy" id="46732"/>
    <lineage>
        <taxon>Eukaryota</taxon>
        <taxon>Metazoa</taxon>
        <taxon>Cnidaria</taxon>
        <taxon>Anthozoa</taxon>
        <taxon>Hexacorallia</taxon>
        <taxon>Scleractinia</taxon>
        <taxon>Astrocoeniina</taxon>
        <taxon>Pocilloporidae</taxon>
        <taxon>Pocillopora</taxon>
    </lineage>
</organism>
<feature type="compositionally biased region" description="Basic and acidic residues" evidence="1">
    <location>
        <begin position="14"/>
        <end position="25"/>
    </location>
</feature>
<dbReference type="PANTHER" id="PTHR13400:SF4">
    <property type="entry name" value="COILED-COIL DOMAIN-CONTAINING PROTEIN 28A-LIKE PROTEIN"/>
    <property type="match status" value="1"/>
</dbReference>
<gene>
    <name evidence="2" type="ORF">PMEA_00016131</name>
</gene>
<protein>
    <recommendedName>
        <fullName evidence="4">Coiled-coil domain-containing protein 28B</fullName>
    </recommendedName>
</protein>
<evidence type="ECO:0000313" key="2">
    <source>
        <dbReference type="EMBL" id="CAH3135280.1"/>
    </source>
</evidence>
<proteinExistence type="predicted"/>
<dbReference type="Proteomes" id="UP001159428">
    <property type="component" value="Unassembled WGS sequence"/>
</dbReference>
<keyword evidence="3" id="KW-1185">Reference proteome</keyword>
<sequence length="134" mass="15236">MAKSMEAQSNSTAKSKEAKESEKSQVKATPKMQEHSFLTDRTDVKQMEKGLLDLMHDFNHGKLYAFGRDCTIEKMDKVRELQEHLAQLHFEIDNMTEGFGDEEEPRSGGNLEKLMKNLETLSSTVQSLHQESSS</sequence>
<evidence type="ECO:0000256" key="1">
    <source>
        <dbReference type="SAM" id="MobiDB-lite"/>
    </source>
</evidence>
<dbReference type="EMBL" id="CALNXJ010000029">
    <property type="protein sequence ID" value="CAH3135280.1"/>
    <property type="molecule type" value="Genomic_DNA"/>
</dbReference>